<dbReference type="RefSeq" id="WP_072040146.1">
    <property type="nucleotide sequence ID" value="NZ_CAAGZR010000070.1"/>
</dbReference>
<name>A0A1C3T111_KLEPN</name>
<gene>
    <name evidence="2" type="primary">wcuH</name>
    <name evidence="2" type="synonym">KL142_00012</name>
</gene>
<dbReference type="CDD" id="cd00761">
    <property type="entry name" value="Glyco_tranf_GTA_type"/>
    <property type="match status" value="1"/>
</dbReference>
<proteinExistence type="predicted"/>
<dbReference type="InterPro" id="IPR001173">
    <property type="entry name" value="Glyco_trans_2-like"/>
</dbReference>
<reference evidence="2" key="1">
    <citation type="submission" date="2016-07" db="EMBL/GenBank/DDBJ databases">
        <authorList>
            <person name="Informatics P."/>
        </authorList>
    </citation>
    <scope>NUCLEOTIDE SEQUENCE</scope>
    <source>
        <strain evidence="2">INF198</strain>
    </source>
</reference>
<dbReference type="AlphaFoldDB" id="A0A1C3T111"/>
<keyword evidence="2" id="KW-0808">Transferase</keyword>
<dbReference type="Gene3D" id="3.90.550.10">
    <property type="entry name" value="Spore Coat Polysaccharide Biosynthesis Protein SpsA, Chain A"/>
    <property type="match status" value="1"/>
</dbReference>
<accession>A0A1C3T111</accession>
<sequence length="274" mass="31497">MLIVNLTTTHSRLDLCSITLFSLLNQSMSPDKIRVWISEESYLSDQGVKKIPDFLLKLNKFNDIVEFVYTKNTGPYRKIFPALKIADENDVLVYADDDVVYHKEWLEKLFSTFNKYKRMNVVAARVRLKKKNIFNKYKSYVAYPICLTERTLSRDYIITGLGGAILMKKHIATKYIYMEDYIEIAPKTDDLWISEIITLSKTNVTTCPDAICCFTEINHSNNALSANNNPVLSGGVLSLFLKKFILKLSSYFGVNKTNNDVAARKIYNHFHDAL</sequence>
<evidence type="ECO:0000313" key="2">
    <source>
        <dbReference type="EMBL" id="SCA96033.1"/>
    </source>
</evidence>
<dbReference type="InterPro" id="IPR029044">
    <property type="entry name" value="Nucleotide-diphossugar_trans"/>
</dbReference>
<organism evidence="2">
    <name type="scientific">Klebsiella pneumoniae</name>
    <dbReference type="NCBI Taxonomy" id="573"/>
    <lineage>
        <taxon>Bacteria</taxon>
        <taxon>Pseudomonadati</taxon>
        <taxon>Pseudomonadota</taxon>
        <taxon>Gammaproteobacteria</taxon>
        <taxon>Enterobacterales</taxon>
        <taxon>Enterobacteriaceae</taxon>
        <taxon>Klebsiella/Raoultella group</taxon>
        <taxon>Klebsiella</taxon>
        <taxon>Klebsiella pneumoniae complex</taxon>
    </lineage>
</organism>
<reference evidence="2" key="2">
    <citation type="submission" date="2016-08" db="EMBL/GenBank/DDBJ databases">
        <title>Klebsiella loci capsule.</title>
        <authorList>
            <person name="Holt K.E."/>
            <person name="Thomson N.R."/>
        </authorList>
    </citation>
    <scope>NUCLEOTIDE SEQUENCE</scope>
    <source>
        <strain evidence="2">INF198</strain>
    </source>
</reference>
<dbReference type="GO" id="GO:0016740">
    <property type="term" value="F:transferase activity"/>
    <property type="evidence" value="ECO:0007669"/>
    <property type="project" value="UniProtKB-KW"/>
</dbReference>
<dbReference type="Pfam" id="PF00535">
    <property type="entry name" value="Glycos_transf_2"/>
    <property type="match status" value="1"/>
</dbReference>
<dbReference type="EMBL" id="LT603718">
    <property type="protein sequence ID" value="SCA96033.1"/>
    <property type="molecule type" value="Genomic_DNA"/>
</dbReference>
<protein>
    <submittedName>
        <fullName evidence="2">Glycosyltransferase</fullName>
    </submittedName>
</protein>
<evidence type="ECO:0000259" key="1">
    <source>
        <dbReference type="Pfam" id="PF00535"/>
    </source>
</evidence>
<dbReference type="SUPFAM" id="SSF53448">
    <property type="entry name" value="Nucleotide-diphospho-sugar transferases"/>
    <property type="match status" value="1"/>
</dbReference>
<feature type="domain" description="Glycosyltransferase 2-like" evidence="1">
    <location>
        <begin position="18"/>
        <end position="140"/>
    </location>
</feature>